<dbReference type="InterPro" id="IPR003607">
    <property type="entry name" value="HD/PDEase_dom"/>
</dbReference>
<proteinExistence type="predicted"/>
<reference evidence="2 3" key="1">
    <citation type="submission" date="2018-11" db="EMBL/GenBank/DDBJ databases">
        <title>Rufibacter latericius sp. nov., isolated from water in Baiyang Lake.</title>
        <authorList>
            <person name="Yang Y."/>
        </authorList>
    </citation>
    <scope>NUCLEOTIDE SEQUENCE [LARGE SCALE GENOMIC DNA]</scope>
    <source>
        <strain evidence="2 3">MCC P1</strain>
    </source>
</reference>
<feature type="domain" description="HD/PDEase" evidence="1">
    <location>
        <begin position="25"/>
        <end position="139"/>
    </location>
</feature>
<dbReference type="EMBL" id="RJJE01000017">
    <property type="protein sequence ID" value="RNI27250.1"/>
    <property type="molecule type" value="Genomic_DNA"/>
</dbReference>
<organism evidence="2 3">
    <name type="scientific">Rufibacter immobilis</name>
    <dbReference type="NCBI Taxonomy" id="1348778"/>
    <lineage>
        <taxon>Bacteria</taxon>
        <taxon>Pseudomonadati</taxon>
        <taxon>Bacteroidota</taxon>
        <taxon>Cytophagia</taxon>
        <taxon>Cytophagales</taxon>
        <taxon>Hymenobacteraceae</taxon>
        <taxon>Rufibacter</taxon>
    </lineage>
</organism>
<dbReference type="Gene3D" id="1.10.3210.10">
    <property type="entry name" value="Hypothetical protein af1432"/>
    <property type="match status" value="1"/>
</dbReference>
<sequence>MLPANTASVYTHIVKKLQQGLSSDLTYHSLQHTLDVFEQVTIIAQAEGIQDPEELLLLQVAALYHDTGFLDTYQQHEESGCGFAQAELPDFGFTSGQIETICGLIMATKVPQRPETKLQEIICDADLDYLGRDDFFPIGETLYREFLCYGIVHNEEQWNQLQVKFLESHTFFTSFSKKSRETQKQKHLEMVKAKLNRQR</sequence>
<protein>
    <submittedName>
        <fullName evidence="2">HD domain-containing protein</fullName>
    </submittedName>
</protein>
<evidence type="ECO:0000259" key="1">
    <source>
        <dbReference type="SMART" id="SM00471"/>
    </source>
</evidence>
<dbReference type="CDD" id="cd00077">
    <property type="entry name" value="HDc"/>
    <property type="match status" value="1"/>
</dbReference>
<keyword evidence="3" id="KW-1185">Reference proteome</keyword>
<dbReference type="InterPro" id="IPR006674">
    <property type="entry name" value="HD_domain"/>
</dbReference>
<comment type="caution">
    <text evidence="2">The sequence shown here is derived from an EMBL/GenBank/DDBJ whole genome shotgun (WGS) entry which is preliminary data.</text>
</comment>
<gene>
    <name evidence="2" type="ORF">EFA69_13910</name>
</gene>
<dbReference type="SMART" id="SM00471">
    <property type="entry name" value="HDc"/>
    <property type="match status" value="1"/>
</dbReference>
<evidence type="ECO:0000313" key="2">
    <source>
        <dbReference type="EMBL" id="RNI27250.1"/>
    </source>
</evidence>
<dbReference type="RefSeq" id="WP_123133719.1">
    <property type="nucleotide sequence ID" value="NZ_RJJE01000017.1"/>
</dbReference>
<dbReference type="Pfam" id="PF01966">
    <property type="entry name" value="HD"/>
    <property type="match status" value="1"/>
</dbReference>
<dbReference type="AlphaFoldDB" id="A0A3M9MNZ4"/>
<name>A0A3M9MNZ4_9BACT</name>
<dbReference type="SUPFAM" id="SSF109604">
    <property type="entry name" value="HD-domain/PDEase-like"/>
    <property type="match status" value="1"/>
</dbReference>
<dbReference type="Proteomes" id="UP000271010">
    <property type="component" value="Unassembled WGS sequence"/>
</dbReference>
<accession>A0A3M9MNZ4</accession>
<evidence type="ECO:0000313" key="3">
    <source>
        <dbReference type="Proteomes" id="UP000271010"/>
    </source>
</evidence>
<dbReference type="OrthoDB" id="5728337at2"/>